<evidence type="ECO:0000256" key="3">
    <source>
        <dbReference type="ARBA" id="ARBA00022670"/>
    </source>
</evidence>
<evidence type="ECO:0000256" key="4">
    <source>
        <dbReference type="ARBA" id="ARBA00022786"/>
    </source>
</evidence>
<evidence type="ECO:0000259" key="8">
    <source>
        <dbReference type="PROSITE" id="PS50235"/>
    </source>
</evidence>
<dbReference type="GO" id="GO:0016579">
    <property type="term" value="P:protein deubiquitination"/>
    <property type="evidence" value="ECO:0007669"/>
    <property type="project" value="InterPro"/>
</dbReference>
<evidence type="ECO:0000313" key="11">
    <source>
        <dbReference type="WBParaSite" id="HDID_0000475701-mRNA-1"/>
    </source>
</evidence>
<reference evidence="9 10" key="2">
    <citation type="submission" date="2018-11" db="EMBL/GenBank/DDBJ databases">
        <authorList>
            <consortium name="Pathogen Informatics"/>
        </authorList>
    </citation>
    <scope>NUCLEOTIDE SEQUENCE [LARGE SCALE GENOMIC DNA]</scope>
</reference>
<dbReference type="GO" id="GO:0006508">
    <property type="term" value="P:proteolysis"/>
    <property type="evidence" value="ECO:0007669"/>
    <property type="project" value="UniProtKB-KW"/>
</dbReference>
<name>A0A0R3SIJ2_HYMDI</name>
<sequence>MCLASVGIDEQQRVYDTFYGEAGFSKTDPAEEKRCMNLDNGKLKGNLVLDVDVKSINEKLFDTLSGWYGVKCPKNDVPYREIYKTDKNNFTFDLYPPSIQIISRDGPTSFEIKCCSHETIGYIKSCIRKRCNLESDAEIRLWDAENRDELTEDESVTLKECSLVGDKKIEYSVGSRIMSNGDSSEYSHLSRFSSSPFPRGVCGLSNLGNTCFMNSAIQCISNVAPLRNFFLSDEFADSINEKNELGSHGEIAYAFASLIKEMWSDEKRGSSCVPRVLKLKIGRYAPQFLGYIQHDAQELMNLLLDFLNEDLNRIKKKPYIEDKDADGRPDEEVANEAWSKFKLRDDSIIVDLFYGLLKSTVECPKCGYVSVTFDPFSSLALPLDLKHQSVYVGPFALFSLPVTPLCRARDIVQSLEHHAPIAVDFKYVVTRMNGKRFDVIPMESNEDLCYEDIYVFKVTGEIYFKVLLFVKNDTILAPLLVCLERPTNRLSKQDLCNAVKVELSKYSEMYGEHFEQIYKENRLQFSFENEIFPLQLEEPIVIEFLGDTPVRQSPPIRLPVKLQNCVDLFLTSEQLGIHDLWYCKKCKDHQRAFKKFDLWKLPRILVLHLKRYRSSYPVSKNDVYVEYPLDDFRLTHLKDSPIYELTAVSNHIGGVGGGHYTAFAKNGNSWYSFNDNYVDKLGISPVSQSAYILVYSSKGVSSNGH</sequence>
<evidence type="ECO:0000256" key="6">
    <source>
        <dbReference type="ARBA" id="ARBA00022807"/>
    </source>
</evidence>
<dbReference type="SUPFAM" id="SSF54001">
    <property type="entry name" value="Cysteine proteinases"/>
    <property type="match status" value="1"/>
</dbReference>
<comment type="similarity">
    <text evidence="2 7">Belongs to the peptidase C19 family.</text>
</comment>
<keyword evidence="6 7" id="KW-0788">Thiol protease</keyword>
<proteinExistence type="inferred from homology"/>
<protein>
    <recommendedName>
        <fullName evidence="7">Ubiquitin carboxyl-terminal hydrolase</fullName>
        <ecNumber evidence="7">3.4.19.12</ecNumber>
    </recommendedName>
</protein>
<evidence type="ECO:0000256" key="7">
    <source>
        <dbReference type="RuleBase" id="RU366025"/>
    </source>
</evidence>
<dbReference type="Gene3D" id="3.90.70.10">
    <property type="entry name" value="Cysteine proteinases"/>
    <property type="match status" value="2"/>
</dbReference>
<keyword evidence="4 7" id="KW-0833">Ubl conjugation pathway</keyword>
<evidence type="ECO:0000313" key="10">
    <source>
        <dbReference type="Proteomes" id="UP000274504"/>
    </source>
</evidence>
<feature type="domain" description="USP" evidence="8">
    <location>
        <begin position="202"/>
        <end position="698"/>
    </location>
</feature>
<dbReference type="Pfam" id="PF00443">
    <property type="entry name" value="UCH"/>
    <property type="match status" value="1"/>
</dbReference>
<dbReference type="WBParaSite" id="HDID_0000475701-mRNA-1">
    <property type="protein sequence ID" value="HDID_0000475701-mRNA-1"/>
    <property type="gene ID" value="HDID_0000475701"/>
</dbReference>
<dbReference type="EMBL" id="UYSG01001975">
    <property type="protein sequence ID" value="VDL55115.1"/>
    <property type="molecule type" value="Genomic_DNA"/>
</dbReference>
<accession>A0A0R3SIJ2</accession>
<dbReference type="STRING" id="6216.A0A0R3SIJ2"/>
<dbReference type="Proteomes" id="UP000274504">
    <property type="component" value="Unassembled WGS sequence"/>
</dbReference>
<evidence type="ECO:0000256" key="5">
    <source>
        <dbReference type="ARBA" id="ARBA00022801"/>
    </source>
</evidence>
<dbReference type="InterPro" id="IPR028889">
    <property type="entry name" value="USP"/>
</dbReference>
<dbReference type="PROSITE" id="PS50235">
    <property type="entry name" value="USP_3"/>
    <property type="match status" value="1"/>
</dbReference>
<keyword evidence="3 7" id="KW-0645">Protease</keyword>
<reference evidence="11" key="1">
    <citation type="submission" date="2017-02" db="UniProtKB">
        <authorList>
            <consortium name="WormBaseParasite"/>
        </authorList>
    </citation>
    <scope>IDENTIFICATION</scope>
</reference>
<organism evidence="11">
    <name type="scientific">Hymenolepis diminuta</name>
    <name type="common">Rat tapeworm</name>
    <dbReference type="NCBI Taxonomy" id="6216"/>
    <lineage>
        <taxon>Eukaryota</taxon>
        <taxon>Metazoa</taxon>
        <taxon>Spiralia</taxon>
        <taxon>Lophotrochozoa</taxon>
        <taxon>Platyhelminthes</taxon>
        <taxon>Cestoda</taxon>
        <taxon>Eucestoda</taxon>
        <taxon>Cyclophyllidea</taxon>
        <taxon>Hymenolepididae</taxon>
        <taxon>Hymenolepis</taxon>
    </lineage>
</organism>
<dbReference type="EC" id="3.4.19.12" evidence="7"/>
<dbReference type="AlphaFoldDB" id="A0A0R3SIJ2"/>
<dbReference type="InterPro" id="IPR050185">
    <property type="entry name" value="Ub_carboxyl-term_hydrolase"/>
</dbReference>
<dbReference type="GO" id="GO:0004843">
    <property type="term" value="F:cysteine-type deubiquitinase activity"/>
    <property type="evidence" value="ECO:0007669"/>
    <property type="project" value="UniProtKB-UniRule"/>
</dbReference>
<keyword evidence="5 7" id="KW-0378">Hydrolase</keyword>
<dbReference type="PANTHER" id="PTHR21646">
    <property type="entry name" value="UBIQUITIN CARBOXYL-TERMINAL HYDROLASE"/>
    <property type="match status" value="1"/>
</dbReference>
<evidence type="ECO:0000313" key="9">
    <source>
        <dbReference type="EMBL" id="VDL55115.1"/>
    </source>
</evidence>
<comment type="catalytic activity">
    <reaction evidence="1 7">
        <text>Thiol-dependent hydrolysis of ester, thioester, amide, peptide and isopeptide bonds formed by the C-terminal Gly of ubiquitin (a 76-residue protein attached to proteins as an intracellular targeting signal).</text>
        <dbReference type="EC" id="3.4.19.12"/>
    </reaction>
</comment>
<evidence type="ECO:0000256" key="1">
    <source>
        <dbReference type="ARBA" id="ARBA00000707"/>
    </source>
</evidence>
<dbReference type="PROSITE" id="PS00973">
    <property type="entry name" value="USP_2"/>
    <property type="match status" value="1"/>
</dbReference>
<dbReference type="InterPro" id="IPR038765">
    <property type="entry name" value="Papain-like_cys_pep_sf"/>
</dbReference>
<dbReference type="PROSITE" id="PS00972">
    <property type="entry name" value="USP_1"/>
    <property type="match status" value="1"/>
</dbReference>
<dbReference type="PANTHER" id="PTHR21646:SF24">
    <property type="entry name" value="UBIQUITIN CARBOXYL-TERMINAL HYDROLASE"/>
    <property type="match status" value="1"/>
</dbReference>
<gene>
    <name evidence="9" type="ORF">HDID_LOCUS4755</name>
</gene>
<dbReference type="OrthoDB" id="265776at2759"/>
<dbReference type="InterPro" id="IPR001394">
    <property type="entry name" value="Peptidase_C19_UCH"/>
</dbReference>
<evidence type="ECO:0000256" key="2">
    <source>
        <dbReference type="ARBA" id="ARBA00009085"/>
    </source>
</evidence>
<dbReference type="InterPro" id="IPR018200">
    <property type="entry name" value="USP_CS"/>
</dbReference>